<dbReference type="PANTHER" id="PTHR21094:SF2">
    <property type="entry name" value="GOLGI SNAP RECEPTOR COMPLEX MEMBER 1"/>
    <property type="match status" value="1"/>
</dbReference>
<evidence type="ECO:0000256" key="10">
    <source>
        <dbReference type="PIRNR" id="PIRNR027109"/>
    </source>
</evidence>
<dbReference type="GO" id="GO:0000139">
    <property type="term" value="C:Golgi membrane"/>
    <property type="evidence" value="ECO:0007669"/>
    <property type="project" value="UniProtKB-SubCell"/>
</dbReference>
<comment type="subcellular location">
    <subcellularLocation>
        <location evidence="1">Golgi apparatus membrane</location>
        <topology evidence="1">Single-pass type IV membrane protein</topology>
    </subcellularLocation>
</comment>
<evidence type="ECO:0000256" key="1">
    <source>
        <dbReference type="ARBA" id="ARBA00004409"/>
    </source>
</evidence>
<keyword evidence="10" id="KW-0931">ER-Golgi transport</keyword>
<evidence type="ECO:0000256" key="12">
    <source>
        <dbReference type="SAM" id="Phobius"/>
    </source>
</evidence>
<evidence type="ECO:0000313" key="13">
    <source>
        <dbReference type="EMBL" id="ACO11470.1"/>
    </source>
</evidence>
<comment type="similarity">
    <text evidence="2 10">Belongs to the GOSR1 family.</text>
</comment>
<keyword evidence="5 12" id="KW-0812">Transmembrane</keyword>
<dbReference type="Pfam" id="PF12352">
    <property type="entry name" value="V-SNARE_C"/>
    <property type="match status" value="1"/>
</dbReference>
<dbReference type="GO" id="GO:0006888">
    <property type="term" value="P:endoplasmic reticulum to Golgi vesicle-mediated transport"/>
    <property type="evidence" value="ECO:0007669"/>
    <property type="project" value="InterPro"/>
</dbReference>
<keyword evidence="8 10" id="KW-0333">Golgi apparatus</keyword>
<evidence type="ECO:0000256" key="4">
    <source>
        <dbReference type="ARBA" id="ARBA00022448"/>
    </source>
</evidence>
<evidence type="ECO:0000256" key="11">
    <source>
        <dbReference type="SAM" id="MobiDB-lite"/>
    </source>
</evidence>
<dbReference type="GO" id="GO:0005801">
    <property type="term" value="C:cis-Golgi network"/>
    <property type="evidence" value="ECO:0007669"/>
    <property type="project" value="InterPro"/>
</dbReference>
<keyword evidence="6 10" id="KW-0653">Protein transport</keyword>
<comment type="function">
    <text evidence="10">Involved in transport from the ER to the Golgi apparatus as well as in intra-Golgi transport. It belongs to a super-family of proteins called t-SNAREs or soluble NSF (N-ethylmaleimide-sensitive factor) attachment protein receptor.</text>
</comment>
<dbReference type="PIRSF" id="PIRSF027109">
    <property type="entry name" value="Golgi_SNARE"/>
    <property type="match status" value="1"/>
</dbReference>
<dbReference type="GO" id="GO:0031201">
    <property type="term" value="C:SNARE complex"/>
    <property type="evidence" value="ECO:0007669"/>
    <property type="project" value="TreeGrafter"/>
</dbReference>
<name>C1BR17_CALRO</name>
<evidence type="ECO:0000256" key="5">
    <source>
        <dbReference type="ARBA" id="ARBA00022692"/>
    </source>
</evidence>
<dbReference type="InterPro" id="IPR023601">
    <property type="entry name" value="Golgi_SNAP_su1"/>
</dbReference>
<feature type="compositionally biased region" description="Low complexity" evidence="11">
    <location>
        <begin position="42"/>
        <end position="52"/>
    </location>
</feature>
<dbReference type="GO" id="GO:0015031">
    <property type="term" value="P:protein transport"/>
    <property type="evidence" value="ECO:0007669"/>
    <property type="project" value="UniProtKB-KW"/>
</dbReference>
<evidence type="ECO:0000256" key="2">
    <source>
        <dbReference type="ARBA" id="ARBA00008473"/>
    </source>
</evidence>
<organism evidence="13">
    <name type="scientific">Caligus rogercresseyi</name>
    <name type="common">Sea louse</name>
    <dbReference type="NCBI Taxonomy" id="217165"/>
    <lineage>
        <taxon>Eukaryota</taxon>
        <taxon>Metazoa</taxon>
        <taxon>Ecdysozoa</taxon>
        <taxon>Arthropoda</taxon>
        <taxon>Crustacea</taxon>
        <taxon>Multicrustacea</taxon>
        <taxon>Hexanauplia</taxon>
        <taxon>Copepoda</taxon>
        <taxon>Siphonostomatoida</taxon>
        <taxon>Caligidae</taxon>
        <taxon>Caligus</taxon>
    </lineage>
</organism>
<dbReference type="GO" id="GO:0005484">
    <property type="term" value="F:SNAP receptor activity"/>
    <property type="evidence" value="ECO:0007669"/>
    <property type="project" value="TreeGrafter"/>
</dbReference>
<evidence type="ECO:0000256" key="9">
    <source>
        <dbReference type="ARBA" id="ARBA00023136"/>
    </source>
</evidence>
<dbReference type="GO" id="GO:0006906">
    <property type="term" value="P:vesicle fusion"/>
    <property type="evidence" value="ECO:0007669"/>
    <property type="project" value="TreeGrafter"/>
</dbReference>
<dbReference type="GO" id="GO:0048219">
    <property type="term" value="P:inter-Golgi cisterna vesicle-mediated transport"/>
    <property type="evidence" value="ECO:0007669"/>
    <property type="project" value="TreeGrafter"/>
</dbReference>
<reference evidence="13" key="1">
    <citation type="submission" date="2009-03" db="EMBL/GenBank/DDBJ databases">
        <title>Caligus rogercresseyi ESTs and full-length cDNAs.</title>
        <authorList>
            <person name="Yasuike M."/>
            <person name="von Schalburg K."/>
            <person name="Cooper G."/>
            <person name="Leong J."/>
            <person name="Jones S.R.M."/>
            <person name="Koop B.F."/>
        </authorList>
    </citation>
    <scope>NUCLEOTIDE SEQUENCE</scope>
    <source>
        <tissue evidence="13">Whole tissue</tissue>
    </source>
</reference>
<keyword evidence="9 10" id="KW-0472">Membrane</keyword>
<comment type="subunit">
    <text evidence="10">Component of several multiprotein Golgi SNARE complexes.</text>
</comment>
<accession>C1BR17</accession>
<evidence type="ECO:0000256" key="6">
    <source>
        <dbReference type="ARBA" id="ARBA00022927"/>
    </source>
</evidence>
<evidence type="ECO:0000256" key="7">
    <source>
        <dbReference type="ARBA" id="ARBA00022989"/>
    </source>
</evidence>
<feature type="region of interest" description="Disordered" evidence="11">
    <location>
        <begin position="42"/>
        <end position="61"/>
    </location>
</feature>
<protein>
    <recommendedName>
        <fullName evidence="3 10">Golgi SNAP receptor complex member 1</fullName>
    </recommendedName>
</protein>
<keyword evidence="7 12" id="KW-1133">Transmembrane helix</keyword>
<dbReference type="GO" id="GO:0005797">
    <property type="term" value="C:Golgi medial cisterna"/>
    <property type="evidence" value="ECO:0007669"/>
    <property type="project" value="TreeGrafter"/>
</dbReference>
<proteinExistence type="evidence at transcript level"/>
<evidence type="ECO:0000256" key="3">
    <source>
        <dbReference type="ARBA" id="ARBA00015612"/>
    </source>
</evidence>
<dbReference type="EMBL" id="BT077046">
    <property type="protein sequence ID" value="ACO11470.1"/>
    <property type="molecule type" value="mRNA"/>
</dbReference>
<keyword evidence="13" id="KW-0675">Receptor</keyword>
<dbReference type="PANTHER" id="PTHR21094">
    <property type="entry name" value="GOS-28 SNARE- RELATED"/>
    <property type="match status" value="1"/>
</dbReference>
<sequence length="240" mass="27493">MSSTNKDRSKDEPRWEDLRKEARRLENDIDSRLVSLSKMGSELGSTCSESSSYYKQDPPVSSNELIETKIRELESSLGRLSSLNESLSESASGSTGRHILSRHREILSDYLQEFRKTRSHIEGLFQRQNLLQGTFSSSTGYSESGQREEMECLLMENEAARNTDRLLDEQIGIALESRETLYNQRAAFKAMRKKLNDLSSRFPVINNLVHRINLRKKRDALILGSVIGLCLLFSIWYMFG</sequence>
<gene>
    <name evidence="13" type="primary">GOSR1</name>
</gene>
<evidence type="ECO:0000256" key="8">
    <source>
        <dbReference type="ARBA" id="ARBA00023034"/>
    </source>
</evidence>
<keyword evidence="4 10" id="KW-0813">Transport</keyword>
<dbReference type="AlphaFoldDB" id="C1BR17"/>
<feature type="transmembrane region" description="Helical" evidence="12">
    <location>
        <begin position="220"/>
        <end position="239"/>
    </location>
</feature>